<dbReference type="EMBL" id="KK198753">
    <property type="protein sequence ID" value="KCW88921.1"/>
    <property type="molecule type" value="Genomic_DNA"/>
</dbReference>
<gene>
    <name evidence="1" type="ORF">EUGRSUZ_A01248</name>
</gene>
<dbReference type="InParanoid" id="A0A059DEW9"/>
<evidence type="ECO:0000313" key="1">
    <source>
        <dbReference type="EMBL" id="KCW88921.1"/>
    </source>
</evidence>
<dbReference type="Gramene" id="KCW88921">
    <property type="protein sequence ID" value="KCW88921"/>
    <property type="gene ID" value="EUGRSUZ_A01248"/>
</dbReference>
<accession>A0A059DEW9</accession>
<organism evidence="1">
    <name type="scientific">Eucalyptus grandis</name>
    <name type="common">Flooded gum</name>
    <dbReference type="NCBI Taxonomy" id="71139"/>
    <lineage>
        <taxon>Eukaryota</taxon>
        <taxon>Viridiplantae</taxon>
        <taxon>Streptophyta</taxon>
        <taxon>Embryophyta</taxon>
        <taxon>Tracheophyta</taxon>
        <taxon>Spermatophyta</taxon>
        <taxon>Magnoliopsida</taxon>
        <taxon>eudicotyledons</taxon>
        <taxon>Gunneridae</taxon>
        <taxon>Pentapetalae</taxon>
        <taxon>rosids</taxon>
        <taxon>malvids</taxon>
        <taxon>Myrtales</taxon>
        <taxon>Myrtaceae</taxon>
        <taxon>Myrtoideae</taxon>
        <taxon>Eucalypteae</taxon>
        <taxon>Eucalyptus</taxon>
    </lineage>
</organism>
<sequence length="78" mass="8977">MAILETWETSSQRINSILLQGNFTDFISSLNNFNVNKKENAMEELTSFKQRYITLSLVYSSFKTSFSALPSYIEVLIL</sequence>
<proteinExistence type="predicted"/>
<name>A0A059DEW9_EUCGR</name>
<dbReference type="AlphaFoldDB" id="A0A059DEW9"/>
<protein>
    <submittedName>
        <fullName evidence="1">Uncharacterized protein</fullName>
    </submittedName>
</protein>
<reference evidence="1" key="1">
    <citation type="submission" date="2013-07" db="EMBL/GenBank/DDBJ databases">
        <title>The genome of Eucalyptus grandis.</title>
        <authorList>
            <person name="Schmutz J."/>
            <person name="Hayes R."/>
            <person name="Myburg A."/>
            <person name="Tuskan G."/>
            <person name="Grattapaglia D."/>
            <person name="Rokhsar D.S."/>
        </authorList>
    </citation>
    <scope>NUCLEOTIDE SEQUENCE</scope>
    <source>
        <tissue evidence="1">Leaf extractions</tissue>
    </source>
</reference>